<evidence type="ECO:0000256" key="3">
    <source>
        <dbReference type="PROSITE-ProRule" id="PRU00023"/>
    </source>
</evidence>
<dbReference type="VEuPathDB" id="FungiDB:PYU1_G008311"/>
<dbReference type="InterPro" id="IPR002110">
    <property type="entry name" value="Ankyrin_rpt"/>
</dbReference>
<feature type="region of interest" description="Disordered" evidence="4">
    <location>
        <begin position="277"/>
        <end position="313"/>
    </location>
</feature>
<feature type="compositionally biased region" description="Polar residues" evidence="4">
    <location>
        <begin position="409"/>
        <end position="435"/>
    </location>
</feature>
<feature type="compositionally biased region" description="Basic and acidic residues" evidence="4">
    <location>
        <begin position="304"/>
        <end position="313"/>
    </location>
</feature>
<evidence type="ECO:0000256" key="4">
    <source>
        <dbReference type="SAM" id="MobiDB-lite"/>
    </source>
</evidence>
<dbReference type="OMA" id="VNCATNT"/>
<reference evidence="6" key="1">
    <citation type="journal article" date="2010" name="Genome Biol.">
        <title>Genome sequence of the necrotrophic plant pathogen Pythium ultimum reveals original pathogenicity mechanisms and effector repertoire.</title>
        <authorList>
            <person name="Levesque C.A."/>
            <person name="Brouwer H."/>
            <person name="Cano L."/>
            <person name="Hamilton J.P."/>
            <person name="Holt C."/>
            <person name="Huitema E."/>
            <person name="Raffaele S."/>
            <person name="Robideau G.P."/>
            <person name="Thines M."/>
            <person name="Win J."/>
            <person name="Zerillo M.M."/>
            <person name="Beakes G.W."/>
            <person name="Boore J.L."/>
            <person name="Busam D."/>
            <person name="Dumas B."/>
            <person name="Ferriera S."/>
            <person name="Fuerstenberg S.I."/>
            <person name="Gachon C.M."/>
            <person name="Gaulin E."/>
            <person name="Govers F."/>
            <person name="Grenville-Briggs L."/>
            <person name="Horner N."/>
            <person name="Hostetler J."/>
            <person name="Jiang R.H."/>
            <person name="Johnson J."/>
            <person name="Krajaejun T."/>
            <person name="Lin H."/>
            <person name="Meijer H.J."/>
            <person name="Moore B."/>
            <person name="Morris P."/>
            <person name="Phuntmart V."/>
            <person name="Puiu D."/>
            <person name="Shetty J."/>
            <person name="Stajich J.E."/>
            <person name="Tripathy S."/>
            <person name="Wawra S."/>
            <person name="van West P."/>
            <person name="Whitty B.R."/>
            <person name="Coutinho P.M."/>
            <person name="Henrissat B."/>
            <person name="Martin F."/>
            <person name="Thomas P.D."/>
            <person name="Tyler B.M."/>
            <person name="De Vries R.P."/>
            <person name="Kamoun S."/>
            <person name="Yandell M."/>
            <person name="Tisserat N."/>
            <person name="Buell C.R."/>
        </authorList>
    </citation>
    <scope>NUCLEOTIDE SEQUENCE</scope>
    <source>
        <strain evidence="6">DAOM:BR144</strain>
    </source>
</reference>
<feature type="repeat" description="ANK" evidence="3">
    <location>
        <begin position="193"/>
        <end position="225"/>
    </location>
</feature>
<sequence>MKAQEFAHRLVEFADLEACCKFFRAKAVDFDHPNATGWSILMSVCACGRADLVGLVADATTNVSCATVPNRTTVLHLAAMSANPLVMEELTVTPERQKKLQAIVDAPNINGDTPLMMACVAKNVSAVRVLLTTLNANVSYGNANGMNALMCAARLNDGVTPEARDELMAASDEIVRLLLLHLHVQVNAAEVTAGNTALHFAVLSQNAKAVERLTESAVQVDVTIKNKVGMTAIEVGKRARVSTAIMDLLQRRFAEMNAEAAERSLAVQKELIASSLASTEVEKKAESSKKKKPKKKAPSNHHTKPTEARMYETKIDQEIALSLGEDEHEAPAAPTQPTADVVPIEAQDDEDAQSEWQPATKKKNRRKLSIPEDRSRTTTQPKSRQPQKKQVSRKTVLTEPPAVLRVQPIATQMPRTSIQSMNAAIQKQPEVSSSSESKRPEIDKVGKIAAVAEAENHMDVESSSLSSSDEQQGRSGPSSSMSYHKLNAIFHRTFPMADELDIAVESFVIASSATDAELQPADGLSISQVEVLQEAHLRAYHYLNEKKMELTRVLEAQRLEAQFALQKEILHLN</sequence>
<dbReference type="PANTHER" id="PTHR24161:SF85">
    <property type="entry name" value="PALMITOYLTRANSFERASE HIP14"/>
    <property type="match status" value="1"/>
</dbReference>
<dbReference type="InterPro" id="IPR036770">
    <property type="entry name" value="Ankyrin_rpt-contain_sf"/>
</dbReference>
<dbReference type="EnsemblProtists" id="PYU1_T008327">
    <property type="protein sequence ID" value="PYU1_T008327"/>
    <property type="gene ID" value="PYU1_G008311"/>
</dbReference>
<evidence type="ECO:0000313" key="5">
    <source>
        <dbReference type="EnsemblProtists" id="PYU1_T008327"/>
    </source>
</evidence>
<organism evidence="5 6">
    <name type="scientific">Globisporangium ultimum (strain ATCC 200006 / CBS 805.95 / DAOM BR144)</name>
    <name type="common">Pythium ultimum</name>
    <dbReference type="NCBI Taxonomy" id="431595"/>
    <lineage>
        <taxon>Eukaryota</taxon>
        <taxon>Sar</taxon>
        <taxon>Stramenopiles</taxon>
        <taxon>Oomycota</taxon>
        <taxon>Peronosporomycetes</taxon>
        <taxon>Pythiales</taxon>
        <taxon>Pythiaceae</taxon>
        <taxon>Globisporangium</taxon>
    </lineage>
</organism>
<dbReference type="Gene3D" id="1.25.40.20">
    <property type="entry name" value="Ankyrin repeat-containing domain"/>
    <property type="match status" value="1"/>
</dbReference>
<dbReference type="AlphaFoldDB" id="K3WTN1"/>
<dbReference type="Pfam" id="PF12796">
    <property type="entry name" value="Ank_2"/>
    <property type="match status" value="1"/>
</dbReference>
<keyword evidence="1" id="KW-0677">Repeat</keyword>
<feature type="region of interest" description="Disordered" evidence="4">
    <location>
        <begin position="457"/>
        <end position="480"/>
    </location>
</feature>
<dbReference type="eggNOG" id="ENOG502SBC5">
    <property type="taxonomic scope" value="Eukaryota"/>
</dbReference>
<dbReference type="EMBL" id="GL376613">
    <property type="status" value="NOT_ANNOTATED_CDS"/>
    <property type="molecule type" value="Genomic_DNA"/>
</dbReference>
<feature type="compositionally biased region" description="Polar residues" evidence="4">
    <location>
        <begin position="469"/>
        <end position="480"/>
    </location>
</feature>
<protein>
    <submittedName>
        <fullName evidence="5">Uncharacterized protein</fullName>
    </submittedName>
</protein>
<feature type="compositionally biased region" description="Basic residues" evidence="4">
    <location>
        <begin position="289"/>
        <end position="303"/>
    </location>
</feature>
<dbReference type="SMART" id="SM00248">
    <property type="entry name" value="ANK"/>
    <property type="match status" value="5"/>
</dbReference>
<feature type="region of interest" description="Disordered" evidence="4">
    <location>
        <begin position="347"/>
        <end position="442"/>
    </location>
</feature>
<dbReference type="PROSITE" id="PS50088">
    <property type="entry name" value="ANK_REPEAT"/>
    <property type="match status" value="1"/>
</dbReference>
<dbReference type="Proteomes" id="UP000019132">
    <property type="component" value="Unassembled WGS sequence"/>
</dbReference>
<evidence type="ECO:0000256" key="1">
    <source>
        <dbReference type="ARBA" id="ARBA00022737"/>
    </source>
</evidence>
<dbReference type="STRING" id="431595.K3WTN1"/>
<evidence type="ECO:0000313" key="6">
    <source>
        <dbReference type="Proteomes" id="UP000019132"/>
    </source>
</evidence>
<reference evidence="5" key="3">
    <citation type="submission" date="2015-02" db="UniProtKB">
        <authorList>
            <consortium name="EnsemblProtists"/>
        </authorList>
    </citation>
    <scope>IDENTIFICATION</scope>
    <source>
        <strain evidence="5">DAOM BR144</strain>
    </source>
</reference>
<proteinExistence type="predicted"/>
<evidence type="ECO:0000256" key="2">
    <source>
        <dbReference type="ARBA" id="ARBA00023043"/>
    </source>
</evidence>
<accession>K3WTN1</accession>
<keyword evidence="2 3" id="KW-0040">ANK repeat</keyword>
<dbReference type="HOGENOM" id="CLU_453082_0_0_1"/>
<dbReference type="PANTHER" id="PTHR24161">
    <property type="entry name" value="ANK_REP_REGION DOMAIN-CONTAINING PROTEIN-RELATED"/>
    <property type="match status" value="1"/>
</dbReference>
<dbReference type="InParanoid" id="K3WTN1"/>
<dbReference type="Pfam" id="PF00023">
    <property type="entry name" value="Ank"/>
    <property type="match status" value="1"/>
</dbReference>
<keyword evidence="6" id="KW-1185">Reference proteome</keyword>
<reference evidence="6" key="2">
    <citation type="submission" date="2010-04" db="EMBL/GenBank/DDBJ databases">
        <authorList>
            <person name="Buell R."/>
            <person name="Hamilton J."/>
            <person name="Hostetler J."/>
        </authorList>
    </citation>
    <scope>NUCLEOTIDE SEQUENCE [LARGE SCALE GENOMIC DNA]</scope>
    <source>
        <strain evidence="6">DAOM:BR144</strain>
    </source>
</reference>
<name>K3WTN1_GLOUD</name>
<dbReference type="SUPFAM" id="SSF48403">
    <property type="entry name" value="Ankyrin repeat"/>
    <property type="match status" value="1"/>
</dbReference>